<feature type="non-terminal residue" evidence="2">
    <location>
        <position position="1"/>
    </location>
</feature>
<sequence>SRQGRGRRPSAGRGAALAPHSTRARCWTDATRMGTMGEGEESVAVAGGARRSAGPRRPGPAGQSPAKDAGSAQQAAHHAAPGEVLLVPRPPSLKKLPPRKAPGRRVEGVGGRGRGAEDGGKTA</sequence>
<protein>
    <submittedName>
        <fullName evidence="2">Uncharacterized protein</fullName>
    </submittedName>
</protein>
<dbReference type="Proteomes" id="UP000266841">
    <property type="component" value="Unassembled WGS sequence"/>
</dbReference>
<dbReference type="AlphaFoldDB" id="K0SHY2"/>
<reference evidence="2 3" key="1">
    <citation type="journal article" date="2012" name="Genome Biol.">
        <title>Genome and low-iron response of an oceanic diatom adapted to chronic iron limitation.</title>
        <authorList>
            <person name="Lommer M."/>
            <person name="Specht M."/>
            <person name="Roy A.S."/>
            <person name="Kraemer L."/>
            <person name="Andreson R."/>
            <person name="Gutowska M.A."/>
            <person name="Wolf J."/>
            <person name="Bergner S.V."/>
            <person name="Schilhabel M.B."/>
            <person name="Klostermeier U.C."/>
            <person name="Beiko R.G."/>
            <person name="Rosenstiel P."/>
            <person name="Hippler M."/>
            <person name="Laroche J."/>
        </authorList>
    </citation>
    <scope>NUCLEOTIDE SEQUENCE [LARGE SCALE GENOMIC DNA]</scope>
    <source>
        <strain evidence="2 3">CCMP1005</strain>
    </source>
</reference>
<name>K0SHY2_THAOC</name>
<dbReference type="EMBL" id="AGNL01017097">
    <property type="protein sequence ID" value="EJK64584.1"/>
    <property type="molecule type" value="Genomic_DNA"/>
</dbReference>
<gene>
    <name evidence="2" type="ORF">THAOC_14669</name>
</gene>
<feature type="region of interest" description="Disordered" evidence="1">
    <location>
        <begin position="1"/>
        <end position="123"/>
    </location>
</feature>
<evidence type="ECO:0000313" key="3">
    <source>
        <dbReference type="Proteomes" id="UP000266841"/>
    </source>
</evidence>
<feature type="compositionally biased region" description="Low complexity" evidence="1">
    <location>
        <begin position="42"/>
        <end position="87"/>
    </location>
</feature>
<evidence type="ECO:0000313" key="2">
    <source>
        <dbReference type="EMBL" id="EJK64584.1"/>
    </source>
</evidence>
<accession>K0SHY2</accession>
<feature type="compositionally biased region" description="Basic and acidic residues" evidence="1">
    <location>
        <begin position="114"/>
        <end position="123"/>
    </location>
</feature>
<keyword evidence="3" id="KW-1185">Reference proteome</keyword>
<evidence type="ECO:0000256" key="1">
    <source>
        <dbReference type="SAM" id="MobiDB-lite"/>
    </source>
</evidence>
<proteinExistence type="predicted"/>
<feature type="compositionally biased region" description="Basic residues" evidence="1">
    <location>
        <begin position="1"/>
        <end position="10"/>
    </location>
</feature>
<comment type="caution">
    <text evidence="2">The sequence shown here is derived from an EMBL/GenBank/DDBJ whole genome shotgun (WGS) entry which is preliminary data.</text>
</comment>
<organism evidence="2 3">
    <name type="scientific">Thalassiosira oceanica</name>
    <name type="common">Marine diatom</name>
    <dbReference type="NCBI Taxonomy" id="159749"/>
    <lineage>
        <taxon>Eukaryota</taxon>
        <taxon>Sar</taxon>
        <taxon>Stramenopiles</taxon>
        <taxon>Ochrophyta</taxon>
        <taxon>Bacillariophyta</taxon>
        <taxon>Coscinodiscophyceae</taxon>
        <taxon>Thalassiosirophycidae</taxon>
        <taxon>Thalassiosirales</taxon>
        <taxon>Thalassiosiraceae</taxon>
        <taxon>Thalassiosira</taxon>
    </lineage>
</organism>